<reference evidence="3 4" key="1">
    <citation type="submission" date="2014-03" db="EMBL/GenBank/DDBJ databases">
        <title>Draft genome of the hookworm Oesophagostomum dentatum.</title>
        <authorList>
            <person name="Mitreva M."/>
        </authorList>
    </citation>
    <scope>NUCLEOTIDE SEQUENCE [LARGE SCALE GENOMIC DNA]</scope>
    <source>
        <strain evidence="3 4">OD-Hann</strain>
    </source>
</reference>
<accession>A0A0B1TPD0</accession>
<dbReference type="PANTHER" id="PTHR11461">
    <property type="entry name" value="SERINE PROTEASE INHIBITOR, SERPIN"/>
    <property type="match status" value="1"/>
</dbReference>
<dbReference type="Pfam" id="PF00079">
    <property type="entry name" value="Serpin"/>
    <property type="match status" value="1"/>
</dbReference>
<protein>
    <recommendedName>
        <fullName evidence="2">Serpin domain-containing protein</fullName>
    </recommendedName>
</protein>
<dbReference type="OrthoDB" id="9518664at2759"/>
<dbReference type="Gene3D" id="2.30.39.10">
    <property type="entry name" value="Alpha-1-antitrypsin, domain 1"/>
    <property type="match status" value="1"/>
</dbReference>
<keyword evidence="4" id="KW-1185">Reference proteome</keyword>
<comment type="similarity">
    <text evidence="1">Belongs to the serpin family.</text>
</comment>
<organism evidence="3 4">
    <name type="scientific">Oesophagostomum dentatum</name>
    <name type="common">Nodular worm</name>
    <dbReference type="NCBI Taxonomy" id="61180"/>
    <lineage>
        <taxon>Eukaryota</taxon>
        <taxon>Metazoa</taxon>
        <taxon>Ecdysozoa</taxon>
        <taxon>Nematoda</taxon>
        <taxon>Chromadorea</taxon>
        <taxon>Rhabditida</taxon>
        <taxon>Rhabditina</taxon>
        <taxon>Rhabditomorpha</taxon>
        <taxon>Strongyloidea</taxon>
        <taxon>Strongylidae</taxon>
        <taxon>Oesophagostomum</taxon>
    </lineage>
</organism>
<evidence type="ECO:0000256" key="1">
    <source>
        <dbReference type="ARBA" id="ARBA00009500"/>
    </source>
</evidence>
<dbReference type="AlphaFoldDB" id="A0A0B1TPD0"/>
<dbReference type="InterPro" id="IPR042185">
    <property type="entry name" value="Serpin_sf_2"/>
</dbReference>
<dbReference type="InterPro" id="IPR023796">
    <property type="entry name" value="Serpin_dom"/>
</dbReference>
<name>A0A0B1TPD0_OESDE</name>
<evidence type="ECO:0000259" key="2">
    <source>
        <dbReference type="Pfam" id="PF00079"/>
    </source>
</evidence>
<dbReference type="Proteomes" id="UP000053660">
    <property type="component" value="Unassembled WGS sequence"/>
</dbReference>
<dbReference type="InterPro" id="IPR000215">
    <property type="entry name" value="Serpin_fam"/>
</dbReference>
<feature type="non-terminal residue" evidence="3">
    <location>
        <position position="67"/>
    </location>
</feature>
<dbReference type="GO" id="GO:0004867">
    <property type="term" value="F:serine-type endopeptidase inhibitor activity"/>
    <property type="evidence" value="ECO:0007669"/>
    <property type="project" value="InterPro"/>
</dbReference>
<feature type="non-terminal residue" evidence="3">
    <location>
        <position position="1"/>
    </location>
</feature>
<dbReference type="InterPro" id="IPR036186">
    <property type="entry name" value="Serpin_sf"/>
</dbReference>
<proteinExistence type="inferred from homology"/>
<evidence type="ECO:0000313" key="3">
    <source>
        <dbReference type="EMBL" id="KHJ97647.1"/>
    </source>
</evidence>
<dbReference type="InterPro" id="IPR042178">
    <property type="entry name" value="Serpin_sf_1"/>
</dbReference>
<dbReference type="PANTHER" id="PTHR11461:SF211">
    <property type="entry name" value="GH10112P-RELATED"/>
    <property type="match status" value="1"/>
</dbReference>
<dbReference type="Gene3D" id="3.30.497.10">
    <property type="entry name" value="Antithrombin, subunit I, domain 2"/>
    <property type="match status" value="1"/>
</dbReference>
<dbReference type="EMBL" id="KN549419">
    <property type="protein sequence ID" value="KHJ97647.1"/>
    <property type="molecule type" value="Genomic_DNA"/>
</dbReference>
<gene>
    <name evidence="3" type="ORF">OESDEN_02372</name>
</gene>
<dbReference type="SUPFAM" id="SSF56574">
    <property type="entry name" value="Serpins"/>
    <property type="match status" value="1"/>
</dbReference>
<feature type="domain" description="Serpin" evidence="2">
    <location>
        <begin position="2"/>
        <end position="66"/>
    </location>
</feature>
<sequence length="67" mass="7563">LQTINDFVRSNTGGKIVDFIRESSLRDATAFIVNAIYFHGAWEHKFPKSKTAKAQFFSAENEAVEVI</sequence>
<evidence type="ECO:0000313" key="4">
    <source>
        <dbReference type="Proteomes" id="UP000053660"/>
    </source>
</evidence>
<dbReference type="GO" id="GO:0005615">
    <property type="term" value="C:extracellular space"/>
    <property type="evidence" value="ECO:0007669"/>
    <property type="project" value="InterPro"/>
</dbReference>